<evidence type="ECO:0000313" key="3">
    <source>
        <dbReference type="Proteomes" id="UP001311232"/>
    </source>
</evidence>
<proteinExistence type="predicted"/>
<name>A0AAV9S0Q2_9TELE</name>
<gene>
    <name evidence="2" type="ORF">CRENBAI_016044</name>
</gene>
<protein>
    <submittedName>
        <fullName evidence="2">Uncharacterized protein</fullName>
    </submittedName>
</protein>
<dbReference type="Proteomes" id="UP001311232">
    <property type="component" value="Unassembled WGS sequence"/>
</dbReference>
<organism evidence="2 3">
    <name type="scientific">Crenichthys baileyi</name>
    <name type="common">White River springfish</name>
    <dbReference type="NCBI Taxonomy" id="28760"/>
    <lineage>
        <taxon>Eukaryota</taxon>
        <taxon>Metazoa</taxon>
        <taxon>Chordata</taxon>
        <taxon>Craniata</taxon>
        <taxon>Vertebrata</taxon>
        <taxon>Euteleostomi</taxon>
        <taxon>Actinopterygii</taxon>
        <taxon>Neopterygii</taxon>
        <taxon>Teleostei</taxon>
        <taxon>Neoteleostei</taxon>
        <taxon>Acanthomorphata</taxon>
        <taxon>Ovalentaria</taxon>
        <taxon>Atherinomorphae</taxon>
        <taxon>Cyprinodontiformes</taxon>
        <taxon>Goodeidae</taxon>
        <taxon>Crenichthys</taxon>
    </lineage>
</organism>
<accession>A0AAV9S0Q2</accession>
<dbReference type="AlphaFoldDB" id="A0AAV9S0Q2"/>
<keyword evidence="3" id="KW-1185">Reference proteome</keyword>
<evidence type="ECO:0000256" key="1">
    <source>
        <dbReference type="SAM" id="MobiDB-lite"/>
    </source>
</evidence>
<feature type="region of interest" description="Disordered" evidence="1">
    <location>
        <begin position="1"/>
        <end position="56"/>
    </location>
</feature>
<comment type="caution">
    <text evidence="2">The sequence shown here is derived from an EMBL/GenBank/DDBJ whole genome shotgun (WGS) entry which is preliminary data.</text>
</comment>
<evidence type="ECO:0000313" key="2">
    <source>
        <dbReference type="EMBL" id="KAK5614619.1"/>
    </source>
</evidence>
<reference evidence="2 3" key="1">
    <citation type="submission" date="2021-06" db="EMBL/GenBank/DDBJ databases">
        <authorList>
            <person name="Palmer J.M."/>
        </authorList>
    </citation>
    <scope>NUCLEOTIDE SEQUENCE [LARGE SCALE GENOMIC DNA]</scope>
    <source>
        <strain evidence="2 3">MEX-2019</strain>
        <tissue evidence="2">Muscle</tissue>
    </source>
</reference>
<sequence>MSRGLALRTGFNVGWRSGAERSPPPLPTNESPPASIGPGWAPEATDSSGGELLQGRERDRLPFQCARGVCVLPPLIPVSLETEARRARGGEVGEVLK</sequence>
<dbReference type="EMBL" id="JAHHUM010001157">
    <property type="protein sequence ID" value="KAK5614619.1"/>
    <property type="molecule type" value="Genomic_DNA"/>
</dbReference>